<comment type="caution">
    <text evidence="3">The sequence shown here is derived from an EMBL/GenBank/DDBJ whole genome shotgun (WGS) entry which is preliminary data.</text>
</comment>
<reference evidence="3" key="1">
    <citation type="journal article" date="2014" name="Int. J. Syst. Evol. Microbiol.">
        <title>Complete genome sequence of Corynebacterium casei LMG S-19264T (=DSM 44701T), isolated from a smear-ripened cheese.</title>
        <authorList>
            <consortium name="US DOE Joint Genome Institute (JGI-PGF)"/>
            <person name="Walter F."/>
            <person name="Albersmeier A."/>
            <person name="Kalinowski J."/>
            <person name="Ruckert C."/>
        </authorList>
    </citation>
    <scope>NUCLEOTIDE SEQUENCE</scope>
    <source>
        <strain evidence="3">CGMCC 1.15095</strain>
    </source>
</reference>
<dbReference type="GO" id="GO:0003676">
    <property type="term" value="F:nucleic acid binding"/>
    <property type="evidence" value="ECO:0007669"/>
    <property type="project" value="InterPro"/>
</dbReference>
<dbReference type="Proteomes" id="UP000608154">
    <property type="component" value="Unassembled WGS sequence"/>
</dbReference>
<dbReference type="InterPro" id="IPR011856">
    <property type="entry name" value="tRNA_endonuc-like_dom_sf"/>
</dbReference>
<dbReference type="Pfam" id="PF02021">
    <property type="entry name" value="UPF0102"/>
    <property type="match status" value="1"/>
</dbReference>
<keyword evidence="4" id="KW-1185">Reference proteome</keyword>
<dbReference type="InterPro" id="IPR003509">
    <property type="entry name" value="UPF0102_YraN-like"/>
</dbReference>
<organism evidence="3 4">
    <name type="scientific">Novosphingobium endophyticum</name>
    <dbReference type="NCBI Taxonomy" id="1955250"/>
    <lineage>
        <taxon>Bacteria</taxon>
        <taxon>Pseudomonadati</taxon>
        <taxon>Pseudomonadota</taxon>
        <taxon>Alphaproteobacteria</taxon>
        <taxon>Sphingomonadales</taxon>
        <taxon>Sphingomonadaceae</taxon>
        <taxon>Novosphingobium</taxon>
    </lineage>
</organism>
<reference evidence="3" key="2">
    <citation type="submission" date="2020-09" db="EMBL/GenBank/DDBJ databases">
        <authorList>
            <person name="Sun Q."/>
            <person name="Zhou Y."/>
        </authorList>
    </citation>
    <scope>NUCLEOTIDE SEQUENCE</scope>
    <source>
        <strain evidence="3">CGMCC 1.15095</strain>
    </source>
</reference>
<evidence type="ECO:0000313" key="3">
    <source>
        <dbReference type="EMBL" id="GGB98005.1"/>
    </source>
</evidence>
<dbReference type="HAMAP" id="MF_00048">
    <property type="entry name" value="UPF0102"/>
    <property type="match status" value="1"/>
</dbReference>
<accession>A0A916TSQ8</accession>
<dbReference type="EMBL" id="BMHK01000008">
    <property type="protein sequence ID" value="GGB98005.1"/>
    <property type="molecule type" value="Genomic_DNA"/>
</dbReference>
<comment type="similarity">
    <text evidence="1 2">Belongs to the UPF0102 family.</text>
</comment>
<dbReference type="RefSeq" id="WP_188770186.1">
    <property type="nucleotide sequence ID" value="NZ_BMHK01000008.1"/>
</dbReference>
<sequence>MSNRRTRAEQRGRRGEALAVWSLRLTGWRVLARRARTPRGEVDIVARRGRVICFVEVKWRARAAERESAIDSYRLRRVAAAAEALAARYAKPGDDLRLDVLLLAPGRWPRRIVNAWQPGT</sequence>
<evidence type="ECO:0000313" key="4">
    <source>
        <dbReference type="Proteomes" id="UP000608154"/>
    </source>
</evidence>
<dbReference type="SUPFAM" id="SSF52980">
    <property type="entry name" value="Restriction endonuclease-like"/>
    <property type="match status" value="1"/>
</dbReference>
<evidence type="ECO:0000256" key="2">
    <source>
        <dbReference type="HAMAP-Rule" id="MF_00048"/>
    </source>
</evidence>
<proteinExistence type="inferred from homology"/>
<dbReference type="Gene3D" id="3.40.1350.10">
    <property type="match status" value="1"/>
</dbReference>
<dbReference type="AlphaFoldDB" id="A0A916TSQ8"/>
<gene>
    <name evidence="3" type="ORF">GCM10011494_15590</name>
</gene>
<dbReference type="InterPro" id="IPR011335">
    <property type="entry name" value="Restrct_endonuc-II-like"/>
</dbReference>
<dbReference type="PANTHER" id="PTHR34039">
    <property type="entry name" value="UPF0102 PROTEIN YRAN"/>
    <property type="match status" value="1"/>
</dbReference>
<name>A0A916TSQ8_9SPHN</name>
<protein>
    <recommendedName>
        <fullName evidence="2">UPF0102 protein GCM10011494_15590</fullName>
    </recommendedName>
</protein>
<dbReference type="PANTHER" id="PTHR34039:SF1">
    <property type="entry name" value="UPF0102 PROTEIN YRAN"/>
    <property type="match status" value="1"/>
</dbReference>
<evidence type="ECO:0000256" key="1">
    <source>
        <dbReference type="ARBA" id="ARBA00006738"/>
    </source>
</evidence>